<name>A0A8S9KJL9_BRACR</name>
<proteinExistence type="predicted"/>
<evidence type="ECO:0000313" key="2">
    <source>
        <dbReference type="EMBL" id="KAF2594449.1"/>
    </source>
</evidence>
<feature type="region of interest" description="Disordered" evidence="1">
    <location>
        <begin position="72"/>
        <end position="107"/>
    </location>
</feature>
<sequence>MGISQSRNLDRLEADRRRTAARKLIREEPDISMNQRSYNSNQWQHQSSREFDWKQDKEFRYNYGVRRDPTYKEHSTRVETNVAGSRLPARARLSFHKDSSTSSQKES</sequence>
<gene>
    <name evidence="2" type="ORF">F2Q70_00042374</name>
</gene>
<comment type="caution">
    <text evidence="2">The sequence shown here is derived from an EMBL/GenBank/DDBJ whole genome shotgun (WGS) entry which is preliminary data.</text>
</comment>
<protein>
    <submittedName>
        <fullName evidence="2">Uncharacterized protein</fullName>
    </submittedName>
</protein>
<organism evidence="2">
    <name type="scientific">Brassica cretica</name>
    <name type="common">Mustard</name>
    <dbReference type="NCBI Taxonomy" id="69181"/>
    <lineage>
        <taxon>Eukaryota</taxon>
        <taxon>Viridiplantae</taxon>
        <taxon>Streptophyta</taxon>
        <taxon>Embryophyta</taxon>
        <taxon>Tracheophyta</taxon>
        <taxon>Spermatophyta</taxon>
        <taxon>Magnoliopsida</taxon>
        <taxon>eudicotyledons</taxon>
        <taxon>Gunneridae</taxon>
        <taxon>Pentapetalae</taxon>
        <taxon>rosids</taxon>
        <taxon>malvids</taxon>
        <taxon>Brassicales</taxon>
        <taxon>Brassicaceae</taxon>
        <taxon>Brassiceae</taxon>
        <taxon>Brassica</taxon>
    </lineage>
</organism>
<dbReference type="AlphaFoldDB" id="A0A8S9KJL9"/>
<evidence type="ECO:0000256" key="1">
    <source>
        <dbReference type="SAM" id="MobiDB-lite"/>
    </source>
</evidence>
<reference evidence="2" key="1">
    <citation type="submission" date="2019-12" db="EMBL/GenBank/DDBJ databases">
        <title>Genome sequencing and annotation of Brassica cretica.</title>
        <authorList>
            <person name="Studholme D.J."/>
            <person name="Sarris P.F."/>
        </authorList>
    </citation>
    <scope>NUCLEOTIDE SEQUENCE</scope>
    <source>
        <strain evidence="2">PFS-102/07</strain>
        <tissue evidence="2">Leaf</tissue>
    </source>
</reference>
<dbReference type="EMBL" id="QGKY02000164">
    <property type="protein sequence ID" value="KAF2594449.1"/>
    <property type="molecule type" value="Genomic_DNA"/>
</dbReference>
<accession>A0A8S9KJL9</accession>
<feature type="compositionally biased region" description="Basic and acidic residues" evidence="1">
    <location>
        <begin position="95"/>
        <end position="107"/>
    </location>
</feature>